<evidence type="ECO:0000313" key="2">
    <source>
        <dbReference type="EMBL" id="RRQ49744.1"/>
    </source>
</evidence>
<dbReference type="SUPFAM" id="SSF51735">
    <property type="entry name" value="NAD(P)-binding Rossmann-fold domains"/>
    <property type="match status" value="1"/>
</dbReference>
<dbReference type="AlphaFoldDB" id="A0A426RLC8"/>
<dbReference type="GO" id="GO:0005737">
    <property type="term" value="C:cytoplasm"/>
    <property type="evidence" value="ECO:0007669"/>
    <property type="project" value="TreeGrafter"/>
</dbReference>
<dbReference type="OrthoDB" id="751203at2"/>
<accession>A0A426RLC8</accession>
<dbReference type="InterPro" id="IPR006115">
    <property type="entry name" value="6PGDH_NADP-bd"/>
</dbReference>
<dbReference type="GO" id="GO:0004029">
    <property type="term" value="F:aldehyde dehydrogenase (NAD+) activity"/>
    <property type="evidence" value="ECO:0007669"/>
    <property type="project" value="TreeGrafter"/>
</dbReference>
<feature type="domain" description="6-phosphogluconate dehydrogenase NADP-binding" evidence="1">
    <location>
        <begin position="5"/>
        <end position="49"/>
    </location>
</feature>
<protein>
    <submittedName>
        <fullName evidence="2">SDR family oxidoreductase</fullName>
    </submittedName>
</protein>
<sequence>MSKVIGVIGCGWLGLPLAKSLVKKGYKVKGTTTSKEKLETLSTEGIAPFLVEVSEHEIQGDILEFLNGTDTLVVNIPPKLRGKGPKENYVRKIELLVANISTSAVREVLFVSSTSVYGDGQGEVDEETIPVPTSEAGKQLLATEELLKEHTLFKTTILRFAGLIGPDRHPIYMLSGRTNLSGGNAPVNLIHLEDCIGIMTSIIQNNLWGETINGVYPAHPTKKSYYTQKAHEKGLNPPNYDTSDTENPKIITSCNPFITKIYVFSTSI</sequence>
<comment type="caution">
    <text evidence="2">The sequence shown here is derived from an EMBL/GenBank/DDBJ whole genome shotgun (WGS) entry which is preliminary data.</text>
</comment>
<dbReference type="InterPro" id="IPR036291">
    <property type="entry name" value="NAD(P)-bd_dom_sf"/>
</dbReference>
<reference evidence="3" key="1">
    <citation type="submission" date="2018-12" db="EMBL/GenBank/DDBJ databases">
        <title>Maribacter lutimaris sp. nov., isolated from marine sediment.</title>
        <authorList>
            <person name="Kim K.K."/>
        </authorList>
    </citation>
    <scope>NUCLEOTIDE SEQUENCE [LARGE SCALE GENOMIC DNA]</scope>
    <source>
        <strain evidence="3">PoM-212</strain>
    </source>
</reference>
<name>A0A426RLC8_9FLAO</name>
<organism evidence="2 3">
    <name type="scientific">Maribacter algicola</name>
    <dbReference type="NCBI Taxonomy" id="2498892"/>
    <lineage>
        <taxon>Bacteria</taxon>
        <taxon>Pseudomonadati</taxon>
        <taxon>Bacteroidota</taxon>
        <taxon>Flavobacteriia</taxon>
        <taxon>Flavobacteriales</taxon>
        <taxon>Flavobacteriaceae</taxon>
        <taxon>Maribacter</taxon>
    </lineage>
</organism>
<dbReference type="GO" id="GO:0050661">
    <property type="term" value="F:NADP binding"/>
    <property type="evidence" value="ECO:0007669"/>
    <property type="project" value="InterPro"/>
</dbReference>
<dbReference type="RefSeq" id="WP_125221562.1">
    <property type="nucleotide sequence ID" value="NZ_QUSX01000001.1"/>
</dbReference>
<keyword evidence="3" id="KW-1185">Reference proteome</keyword>
<dbReference type="EMBL" id="QUSX01000001">
    <property type="protein sequence ID" value="RRQ49744.1"/>
    <property type="molecule type" value="Genomic_DNA"/>
</dbReference>
<evidence type="ECO:0000259" key="1">
    <source>
        <dbReference type="Pfam" id="PF03446"/>
    </source>
</evidence>
<proteinExistence type="predicted"/>
<dbReference type="PANTHER" id="PTHR48079:SF6">
    <property type="entry name" value="NAD(P)-BINDING DOMAIN-CONTAINING PROTEIN-RELATED"/>
    <property type="match status" value="1"/>
</dbReference>
<dbReference type="Gene3D" id="3.40.50.720">
    <property type="entry name" value="NAD(P)-binding Rossmann-like Domain"/>
    <property type="match status" value="1"/>
</dbReference>
<dbReference type="PANTHER" id="PTHR48079">
    <property type="entry name" value="PROTEIN YEEZ"/>
    <property type="match status" value="1"/>
</dbReference>
<dbReference type="Pfam" id="PF03446">
    <property type="entry name" value="NAD_binding_2"/>
    <property type="match status" value="1"/>
</dbReference>
<dbReference type="CDD" id="cd05266">
    <property type="entry name" value="SDR_a4"/>
    <property type="match status" value="1"/>
</dbReference>
<gene>
    <name evidence="2" type="ORF">DZC72_03905</name>
</gene>
<evidence type="ECO:0000313" key="3">
    <source>
        <dbReference type="Proteomes" id="UP000286990"/>
    </source>
</evidence>
<dbReference type="InterPro" id="IPR051783">
    <property type="entry name" value="NAD(P)-dependent_oxidoreduct"/>
</dbReference>
<dbReference type="Proteomes" id="UP000286990">
    <property type="component" value="Unassembled WGS sequence"/>
</dbReference>